<dbReference type="Gene3D" id="1.10.238.10">
    <property type="entry name" value="EF-hand"/>
    <property type="match status" value="1"/>
</dbReference>
<dbReference type="InterPro" id="IPR002048">
    <property type="entry name" value="EF_hand_dom"/>
</dbReference>
<dbReference type="Pfam" id="PF13499">
    <property type="entry name" value="EF-hand_7"/>
    <property type="match status" value="1"/>
</dbReference>
<feature type="domain" description="EF-hand" evidence="2">
    <location>
        <begin position="40"/>
        <end position="75"/>
    </location>
</feature>
<dbReference type="SUPFAM" id="SSF47473">
    <property type="entry name" value="EF-hand"/>
    <property type="match status" value="1"/>
</dbReference>
<dbReference type="STRING" id="46835.A0A504YB06"/>
<dbReference type="Proteomes" id="UP000316759">
    <property type="component" value="Unassembled WGS sequence"/>
</dbReference>
<keyword evidence="4" id="KW-1185">Reference proteome</keyword>
<sequence>MDSATTTNQQVQTLYEQCDPGGRGYITRGDLNCLQGHVPLDDAQLDELFAILDKGQQGQLTLEEFTKGFETELCAEHGFLNPGQFLGQTVKPLEMITAGESDHDSDTQLDQVMQATGAGILLKDYDQVGRIWKELRQVNPSLLPEFEKMLASIATEIRTVRTEYENMESMIRTKFNRQEEHLGQLLEDLEQQMTQERERLLEEERSKERKLRETLTNELRQKENMSNELLQQYEQARTRLDELEKARMDTIQEKDRLQQEKVKLEKCLADKESALNECKEYIEMLQKKAREDRRTRAKAAIELSENIALEREDLVRQLDTLR</sequence>
<dbReference type="OrthoDB" id="9989112at2759"/>
<reference evidence="3 4" key="1">
    <citation type="submission" date="2019-04" db="EMBL/GenBank/DDBJ databases">
        <title>Annotation for the trematode Fasciola gigantica.</title>
        <authorList>
            <person name="Choi Y.-J."/>
        </authorList>
    </citation>
    <scope>NUCLEOTIDE SEQUENCE [LARGE SCALE GENOMIC DNA]</scope>
    <source>
        <strain evidence="3">Uganda_cow_1</strain>
    </source>
</reference>
<feature type="coiled-coil region" evidence="1">
    <location>
        <begin position="172"/>
        <end position="291"/>
    </location>
</feature>
<dbReference type="EMBL" id="SUNJ01012839">
    <property type="protein sequence ID" value="TPP57726.1"/>
    <property type="molecule type" value="Genomic_DNA"/>
</dbReference>
<organism evidence="3 4">
    <name type="scientific">Fasciola gigantica</name>
    <name type="common">Giant liver fluke</name>
    <dbReference type="NCBI Taxonomy" id="46835"/>
    <lineage>
        <taxon>Eukaryota</taxon>
        <taxon>Metazoa</taxon>
        <taxon>Spiralia</taxon>
        <taxon>Lophotrochozoa</taxon>
        <taxon>Platyhelminthes</taxon>
        <taxon>Trematoda</taxon>
        <taxon>Digenea</taxon>
        <taxon>Plagiorchiida</taxon>
        <taxon>Echinostomata</taxon>
        <taxon>Echinostomatoidea</taxon>
        <taxon>Fasciolidae</taxon>
        <taxon>Fasciola</taxon>
    </lineage>
</organism>
<accession>A0A504YB06</accession>
<dbReference type="PROSITE" id="PS50222">
    <property type="entry name" value="EF_HAND_2"/>
    <property type="match status" value="1"/>
</dbReference>
<dbReference type="InterPro" id="IPR011992">
    <property type="entry name" value="EF-hand-dom_pair"/>
</dbReference>
<evidence type="ECO:0000313" key="4">
    <source>
        <dbReference type="Proteomes" id="UP000316759"/>
    </source>
</evidence>
<proteinExistence type="predicted"/>
<dbReference type="GO" id="GO:0005509">
    <property type="term" value="F:calcium ion binding"/>
    <property type="evidence" value="ECO:0007669"/>
    <property type="project" value="InterPro"/>
</dbReference>
<comment type="caution">
    <text evidence="3">The sequence shown here is derived from an EMBL/GenBank/DDBJ whole genome shotgun (WGS) entry which is preliminary data.</text>
</comment>
<evidence type="ECO:0000259" key="2">
    <source>
        <dbReference type="PROSITE" id="PS50222"/>
    </source>
</evidence>
<dbReference type="AlphaFoldDB" id="A0A504YB06"/>
<evidence type="ECO:0000313" key="3">
    <source>
        <dbReference type="EMBL" id="TPP57726.1"/>
    </source>
</evidence>
<keyword evidence="1" id="KW-0175">Coiled coil</keyword>
<name>A0A504YB06_FASGI</name>
<protein>
    <submittedName>
        <fullName evidence="3">Ras and EF-hand domain-containing protein</fullName>
    </submittedName>
</protein>
<gene>
    <name evidence="3" type="ORF">FGIG_09801</name>
</gene>
<evidence type="ECO:0000256" key="1">
    <source>
        <dbReference type="SAM" id="Coils"/>
    </source>
</evidence>